<accession>A0A165FMT2</accession>
<gene>
    <name evidence="1" type="ORF">EXIGLDRAFT_721567</name>
</gene>
<dbReference type="Proteomes" id="UP000077266">
    <property type="component" value="Unassembled WGS sequence"/>
</dbReference>
<protein>
    <submittedName>
        <fullName evidence="1">Uncharacterized protein</fullName>
    </submittedName>
</protein>
<sequence>MPGRTLPSPIQPLYYEPGIAREQAHTRSPGWITAIQGENIIYRPGWHVQFMDAYGCRTGRIEYWPKDGWYHVTITTAKSSCTSPAHVLVVPHANIIHYKSS</sequence>
<dbReference type="EMBL" id="KV426078">
    <property type="protein sequence ID" value="KZV89247.1"/>
    <property type="molecule type" value="Genomic_DNA"/>
</dbReference>
<proteinExistence type="predicted"/>
<evidence type="ECO:0000313" key="1">
    <source>
        <dbReference type="EMBL" id="KZV89247.1"/>
    </source>
</evidence>
<organism evidence="1 2">
    <name type="scientific">Exidia glandulosa HHB12029</name>
    <dbReference type="NCBI Taxonomy" id="1314781"/>
    <lineage>
        <taxon>Eukaryota</taxon>
        <taxon>Fungi</taxon>
        <taxon>Dikarya</taxon>
        <taxon>Basidiomycota</taxon>
        <taxon>Agaricomycotina</taxon>
        <taxon>Agaricomycetes</taxon>
        <taxon>Auriculariales</taxon>
        <taxon>Exidiaceae</taxon>
        <taxon>Exidia</taxon>
    </lineage>
</organism>
<dbReference type="AlphaFoldDB" id="A0A165FMT2"/>
<evidence type="ECO:0000313" key="2">
    <source>
        <dbReference type="Proteomes" id="UP000077266"/>
    </source>
</evidence>
<name>A0A165FMT2_EXIGL</name>
<keyword evidence="2" id="KW-1185">Reference proteome</keyword>
<reference evidence="1 2" key="1">
    <citation type="journal article" date="2016" name="Mol. Biol. Evol.">
        <title>Comparative Genomics of Early-Diverging Mushroom-Forming Fungi Provides Insights into the Origins of Lignocellulose Decay Capabilities.</title>
        <authorList>
            <person name="Nagy L.G."/>
            <person name="Riley R."/>
            <person name="Tritt A."/>
            <person name="Adam C."/>
            <person name="Daum C."/>
            <person name="Floudas D."/>
            <person name="Sun H."/>
            <person name="Yadav J.S."/>
            <person name="Pangilinan J."/>
            <person name="Larsson K.H."/>
            <person name="Matsuura K."/>
            <person name="Barry K."/>
            <person name="Labutti K."/>
            <person name="Kuo R."/>
            <person name="Ohm R.A."/>
            <person name="Bhattacharya S.S."/>
            <person name="Shirouzu T."/>
            <person name="Yoshinaga Y."/>
            <person name="Martin F.M."/>
            <person name="Grigoriev I.V."/>
            <person name="Hibbett D.S."/>
        </authorList>
    </citation>
    <scope>NUCLEOTIDE SEQUENCE [LARGE SCALE GENOMIC DNA]</scope>
    <source>
        <strain evidence="1 2">HHB12029</strain>
    </source>
</reference>
<dbReference type="InParanoid" id="A0A165FMT2"/>